<organism evidence="2 3">
    <name type="scientific">Ilyomonas limi</name>
    <dbReference type="NCBI Taxonomy" id="2575867"/>
    <lineage>
        <taxon>Bacteria</taxon>
        <taxon>Pseudomonadati</taxon>
        <taxon>Bacteroidota</taxon>
        <taxon>Chitinophagia</taxon>
        <taxon>Chitinophagales</taxon>
        <taxon>Chitinophagaceae</taxon>
        <taxon>Ilyomonas</taxon>
    </lineage>
</organism>
<keyword evidence="3" id="KW-1185">Reference proteome</keyword>
<comment type="caution">
    <text evidence="2">The sequence shown here is derived from an EMBL/GenBank/DDBJ whole genome shotgun (WGS) entry which is preliminary data.</text>
</comment>
<dbReference type="EMBL" id="SZQL01000002">
    <property type="protein sequence ID" value="TKK70880.1"/>
    <property type="molecule type" value="Genomic_DNA"/>
</dbReference>
<name>A0A4U3L755_9BACT</name>
<feature type="transmembrane region" description="Helical" evidence="1">
    <location>
        <begin position="77"/>
        <end position="98"/>
    </location>
</feature>
<evidence type="ECO:0000256" key="1">
    <source>
        <dbReference type="SAM" id="Phobius"/>
    </source>
</evidence>
<sequence length="157" mass="16759">MYIHQFGKQRKVIGNGTVVHATNVERSANIVPLQKDIEYKKIPALCQDLNLLSLQKTSAYFVAPLDEAFDVVFEADAVFLVAAFFVEAVVAFLALAFFTGIAFLVAVAAFDVPAAFLGAAVFFVAVAADVFGAAFFAVAALEVAAFFAVAMFVQFSG</sequence>
<protein>
    <submittedName>
        <fullName evidence="2">Uncharacterized protein</fullName>
    </submittedName>
</protein>
<proteinExistence type="predicted"/>
<keyword evidence="1" id="KW-1133">Transmembrane helix</keyword>
<keyword evidence="1" id="KW-0472">Membrane</keyword>
<reference evidence="2 3" key="1">
    <citation type="submission" date="2019-05" db="EMBL/GenBank/DDBJ databases">
        <title>Panacibacter sp. strain 17mud1-8 Genome sequencing and assembly.</title>
        <authorList>
            <person name="Chhetri G."/>
        </authorList>
    </citation>
    <scope>NUCLEOTIDE SEQUENCE [LARGE SCALE GENOMIC DNA]</scope>
    <source>
        <strain evidence="2 3">17mud1-8</strain>
    </source>
</reference>
<dbReference type="Proteomes" id="UP000305848">
    <property type="component" value="Unassembled WGS sequence"/>
</dbReference>
<dbReference type="RefSeq" id="WP_137260479.1">
    <property type="nucleotide sequence ID" value="NZ_SZQL01000002.1"/>
</dbReference>
<feature type="transmembrane region" description="Helical" evidence="1">
    <location>
        <begin position="103"/>
        <end position="127"/>
    </location>
</feature>
<gene>
    <name evidence="2" type="ORF">FC093_04080</name>
</gene>
<feature type="transmembrane region" description="Helical" evidence="1">
    <location>
        <begin position="133"/>
        <end position="153"/>
    </location>
</feature>
<keyword evidence="1" id="KW-0812">Transmembrane</keyword>
<evidence type="ECO:0000313" key="2">
    <source>
        <dbReference type="EMBL" id="TKK70880.1"/>
    </source>
</evidence>
<evidence type="ECO:0000313" key="3">
    <source>
        <dbReference type="Proteomes" id="UP000305848"/>
    </source>
</evidence>
<accession>A0A4U3L755</accession>
<dbReference type="AlphaFoldDB" id="A0A4U3L755"/>